<evidence type="ECO:0000313" key="6">
    <source>
        <dbReference type="Proteomes" id="UP000674234"/>
    </source>
</evidence>
<evidence type="ECO:0000313" key="5">
    <source>
        <dbReference type="EMBL" id="MBP2703065.1"/>
    </source>
</evidence>
<proteinExistence type="predicted"/>
<organism evidence="5 6">
    <name type="scientific">Microbispora oryzae</name>
    <dbReference type="NCBI Taxonomy" id="2806554"/>
    <lineage>
        <taxon>Bacteria</taxon>
        <taxon>Bacillati</taxon>
        <taxon>Actinomycetota</taxon>
        <taxon>Actinomycetes</taxon>
        <taxon>Streptosporangiales</taxon>
        <taxon>Streptosporangiaceae</taxon>
        <taxon>Microbispora</taxon>
    </lineage>
</organism>
<gene>
    <name evidence="5" type="ORF">JOL79_04520</name>
</gene>
<dbReference type="PANTHER" id="PTHR12526:SF635">
    <property type="entry name" value="GLYCOSYL TRANSFERASE GROUP 1"/>
    <property type="match status" value="1"/>
</dbReference>
<evidence type="ECO:0000256" key="2">
    <source>
        <dbReference type="ARBA" id="ARBA00022679"/>
    </source>
</evidence>
<keyword evidence="6" id="KW-1185">Reference proteome</keyword>
<feature type="domain" description="Glycosyl transferase family 1" evidence="3">
    <location>
        <begin position="211"/>
        <end position="366"/>
    </location>
</feature>
<dbReference type="Proteomes" id="UP000674234">
    <property type="component" value="Unassembled WGS sequence"/>
</dbReference>
<accession>A0A940WKA3</accession>
<dbReference type="Pfam" id="PF13439">
    <property type="entry name" value="Glyco_transf_4"/>
    <property type="match status" value="1"/>
</dbReference>
<comment type="caution">
    <text evidence="5">The sequence shown here is derived from an EMBL/GenBank/DDBJ whole genome shotgun (WGS) entry which is preliminary data.</text>
</comment>
<dbReference type="Pfam" id="PF00534">
    <property type="entry name" value="Glycos_transf_1"/>
    <property type="match status" value="1"/>
</dbReference>
<dbReference type="PANTHER" id="PTHR12526">
    <property type="entry name" value="GLYCOSYLTRANSFERASE"/>
    <property type="match status" value="1"/>
</dbReference>
<keyword evidence="1" id="KW-0328">Glycosyltransferase</keyword>
<evidence type="ECO:0000256" key="1">
    <source>
        <dbReference type="ARBA" id="ARBA00022676"/>
    </source>
</evidence>
<name>A0A940WKA3_9ACTN</name>
<feature type="domain" description="Glycosyltransferase subfamily 4-like N-terminal" evidence="4">
    <location>
        <begin position="22"/>
        <end position="198"/>
    </location>
</feature>
<dbReference type="RefSeq" id="WP_210154375.1">
    <property type="nucleotide sequence ID" value="NZ_JAFCNB010000002.1"/>
</dbReference>
<dbReference type="AlphaFoldDB" id="A0A940WKA3"/>
<dbReference type="InterPro" id="IPR028098">
    <property type="entry name" value="Glyco_trans_4-like_N"/>
</dbReference>
<dbReference type="Gene3D" id="3.40.50.2000">
    <property type="entry name" value="Glycogen Phosphorylase B"/>
    <property type="match status" value="2"/>
</dbReference>
<dbReference type="GO" id="GO:0016757">
    <property type="term" value="F:glycosyltransferase activity"/>
    <property type="evidence" value="ECO:0007669"/>
    <property type="project" value="UniProtKB-KW"/>
</dbReference>
<reference evidence="5" key="1">
    <citation type="submission" date="2021-02" db="EMBL/GenBank/DDBJ databases">
        <title>Draft genome sequence of Microbispora sp. RL4-1S isolated from rice leaves in Thailand.</title>
        <authorList>
            <person name="Muangham S."/>
            <person name="Duangmal K."/>
        </authorList>
    </citation>
    <scope>NUCLEOTIDE SEQUENCE</scope>
    <source>
        <strain evidence="5">RL4-1S</strain>
    </source>
</reference>
<sequence length="403" mass="42489">MRIALVSEHASPLAALGGVDAGGQNVHVAALAVALARRGHEVTVHTRRTGPGQPDVVPLALGEPGVTVEHVPAGPAAPVPKDELLPYLPEFAECLARRWSAERPDVVHAHFWMSGLVSLTAAEDLGIPVVQTFHALGTVKRRWQGDADTSPPRRLQAERDIGRRALAVIATCRDEVSELAAMGVPAGRVVVVPCGVDLGLFRPDGPVAPRSGRFRVLTVSRIVPRKGVDTVVRAMPAVPGAELVIAGGDPDDPRDEEVARLRALARELGVGDRVRLIGSVGRDEVPALMRSADVLVSVPWYEPFGMVPLEALACGVPVVASAVGGHLDTVAGCGVLVPPRRPAALSPVLCDLLARPELRGALSTAGVRRARARYGWPRVAERTESVYRELVGGRLGRLTTAGG</sequence>
<protein>
    <submittedName>
        <fullName evidence="5">Glycosyltransferase</fullName>
    </submittedName>
</protein>
<dbReference type="EMBL" id="JAFCNB010000002">
    <property type="protein sequence ID" value="MBP2703065.1"/>
    <property type="molecule type" value="Genomic_DNA"/>
</dbReference>
<evidence type="ECO:0000259" key="3">
    <source>
        <dbReference type="Pfam" id="PF00534"/>
    </source>
</evidence>
<dbReference type="SUPFAM" id="SSF53756">
    <property type="entry name" value="UDP-Glycosyltransferase/glycogen phosphorylase"/>
    <property type="match status" value="1"/>
</dbReference>
<dbReference type="InterPro" id="IPR001296">
    <property type="entry name" value="Glyco_trans_1"/>
</dbReference>
<keyword evidence="2" id="KW-0808">Transferase</keyword>
<evidence type="ECO:0000259" key="4">
    <source>
        <dbReference type="Pfam" id="PF13439"/>
    </source>
</evidence>